<organism evidence="2">
    <name type="scientific">marine sediment metagenome</name>
    <dbReference type="NCBI Taxonomy" id="412755"/>
    <lineage>
        <taxon>unclassified sequences</taxon>
        <taxon>metagenomes</taxon>
        <taxon>ecological metagenomes</taxon>
    </lineage>
</organism>
<dbReference type="EMBL" id="BARS01016388">
    <property type="protein sequence ID" value="GAF86897.1"/>
    <property type="molecule type" value="Genomic_DNA"/>
</dbReference>
<evidence type="ECO:0000313" key="2">
    <source>
        <dbReference type="EMBL" id="GAF86897.1"/>
    </source>
</evidence>
<evidence type="ECO:0008006" key="3">
    <source>
        <dbReference type="Google" id="ProtNLM"/>
    </source>
</evidence>
<feature type="compositionally biased region" description="Gly residues" evidence="1">
    <location>
        <begin position="61"/>
        <end position="73"/>
    </location>
</feature>
<accession>X0TFG7</accession>
<reference evidence="2" key="1">
    <citation type="journal article" date="2014" name="Front. Microbiol.">
        <title>High frequency of phylogenetically diverse reductive dehalogenase-homologous genes in deep subseafloor sedimentary metagenomes.</title>
        <authorList>
            <person name="Kawai M."/>
            <person name="Futagami T."/>
            <person name="Toyoda A."/>
            <person name="Takaki Y."/>
            <person name="Nishi S."/>
            <person name="Hori S."/>
            <person name="Arai W."/>
            <person name="Tsubouchi T."/>
            <person name="Morono Y."/>
            <person name="Uchiyama I."/>
            <person name="Ito T."/>
            <person name="Fujiyama A."/>
            <person name="Inagaki F."/>
            <person name="Takami H."/>
        </authorList>
    </citation>
    <scope>NUCLEOTIDE SEQUENCE</scope>
    <source>
        <strain evidence="2">Expedition CK06-06</strain>
    </source>
</reference>
<feature type="region of interest" description="Disordered" evidence="1">
    <location>
        <begin position="56"/>
        <end position="80"/>
    </location>
</feature>
<feature type="non-terminal residue" evidence="2">
    <location>
        <position position="80"/>
    </location>
</feature>
<comment type="caution">
    <text evidence="2">The sequence shown here is derived from an EMBL/GenBank/DDBJ whole genome shotgun (WGS) entry which is preliminary data.</text>
</comment>
<evidence type="ECO:0000256" key="1">
    <source>
        <dbReference type="SAM" id="MobiDB-lite"/>
    </source>
</evidence>
<proteinExistence type="predicted"/>
<sequence length="80" mass="9291">MGCVLRRTWKDKHGRPRKTRNYYIRYKDVRGKWCTEPTEEATKYGAERVLAEREKAVREQQGGGTTLQLGGNGKDAYLEE</sequence>
<name>X0TFG7_9ZZZZ</name>
<gene>
    <name evidence="2" type="ORF">S01H1_26978</name>
</gene>
<dbReference type="AlphaFoldDB" id="X0TFG7"/>
<protein>
    <recommendedName>
        <fullName evidence="3">AP2/ERF domain-containing protein</fullName>
    </recommendedName>
</protein>